<dbReference type="InterPro" id="IPR043167">
    <property type="entry name" value="LpxI_C_sf"/>
</dbReference>
<dbReference type="Gene3D" id="3.40.140.80">
    <property type="match status" value="1"/>
</dbReference>
<gene>
    <name evidence="3" type="ORF">KS4_03880</name>
</gene>
<accession>A0A517YQ60</accession>
<feature type="domain" description="LpxI N-terminal" evidence="2">
    <location>
        <begin position="17"/>
        <end position="151"/>
    </location>
</feature>
<dbReference type="OrthoDB" id="9789836at2"/>
<dbReference type="Pfam" id="PF17930">
    <property type="entry name" value="LpxI_N"/>
    <property type="match status" value="1"/>
</dbReference>
<dbReference type="Pfam" id="PF06230">
    <property type="entry name" value="LpxI_C"/>
    <property type="match status" value="1"/>
</dbReference>
<evidence type="ECO:0000313" key="3">
    <source>
        <dbReference type="EMBL" id="QDU32356.1"/>
    </source>
</evidence>
<keyword evidence="4" id="KW-1185">Reference proteome</keyword>
<sequence length="287" mass="31295">MSQAHTASNLASQLPPIGLIAGQGRMPILEVQGIHAAGRQVACIGLAGQYEPDLPDLCDHFAPVGLIRIGQWCKKLRQFGADEAVMIGRVRKSRMYDPLGIFRQLPDFRAAKIWYRVLRHDRRSQTLLSAVANEMQTCGVKLIDSTQYITDHLASEGIMTKRGLTPAQEADIKFAWPILMNMNNLEIGQAIAVKDREVIAVEAMEGTDAMIKRAGKLCRSGNFILLKGPNPGKDMRFDVPTIGLQTIKTLESAGGSCLVVATNQVILADKPRVIEAANKANITVVGI</sequence>
<dbReference type="PANTHER" id="PTHR39962:SF1">
    <property type="entry name" value="LPXI FAMILY PROTEIN"/>
    <property type="match status" value="1"/>
</dbReference>
<dbReference type="InterPro" id="IPR010415">
    <property type="entry name" value="LpxI_C"/>
</dbReference>
<evidence type="ECO:0000313" key="4">
    <source>
        <dbReference type="Proteomes" id="UP000317369"/>
    </source>
</evidence>
<evidence type="ECO:0000259" key="2">
    <source>
        <dbReference type="Pfam" id="PF17930"/>
    </source>
</evidence>
<dbReference type="InterPro" id="IPR053174">
    <property type="entry name" value="LpxI"/>
</dbReference>
<reference evidence="3 4" key="1">
    <citation type="submission" date="2019-02" db="EMBL/GenBank/DDBJ databases">
        <title>Deep-cultivation of Planctomycetes and their phenomic and genomic characterization uncovers novel biology.</title>
        <authorList>
            <person name="Wiegand S."/>
            <person name="Jogler M."/>
            <person name="Boedeker C."/>
            <person name="Pinto D."/>
            <person name="Vollmers J."/>
            <person name="Rivas-Marin E."/>
            <person name="Kohn T."/>
            <person name="Peeters S.H."/>
            <person name="Heuer A."/>
            <person name="Rast P."/>
            <person name="Oberbeckmann S."/>
            <person name="Bunk B."/>
            <person name="Jeske O."/>
            <person name="Meyerdierks A."/>
            <person name="Storesund J.E."/>
            <person name="Kallscheuer N."/>
            <person name="Luecker S."/>
            <person name="Lage O.M."/>
            <person name="Pohl T."/>
            <person name="Merkel B.J."/>
            <person name="Hornburger P."/>
            <person name="Mueller R.-W."/>
            <person name="Bruemmer F."/>
            <person name="Labrenz M."/>
            <person name="Spormann A.M."/>
            <person name="Op den Camp H."/>
            <person name="Overmann J."/>
            <person name="Amann R."/>
            <person name="Jetten M.S.M."/>
            <person name="Mascher T."/>
            <person name="Medema M.H."/>
            <person name="Devos D.P."/>
            <person name="Kaster A.-K."/>
            <person name="Ovreas L."/>
            <person name="Rohde M."/>
            <person name="Galperin M.Y."/>
            <person name="Jogler C."/>
        </authorList>
    </citation>
    <scope>NUCLEOTIDE SEQUENCE [LARGE SCALE GENOMIC DNA]</scope>
    <source>
        <strain evidence="3 4">KS4</strain>
    </source>
</reference>
<proteinExistence type="predicted"/>
<dbReference type="RefSeq" id="WP_145073799.1">
    <property type="nucleotide sequence ID" value="NZ_CP036425.1"/>
</dbReference>
<organism evidence="3 4">
    <name type="scientific">Poriferisphaera corsica</name>
    <dbReference type="NCBI Taxonomy" id="2528020"/>
    <lineage>
        <taxon>Bacteria</taxon>
        <taxon>Pseudomonadati</taxon>
        <taxon>Planctomycetota</taxon>
        <taxon>Phycisphaerae</taxon>
        <taxon>Phycisphaerales</taxon>
        <taxon>Phycisphaeraceae</taxon>
        <taxon>Poriferisphaera</taxon>
    </lineage>
</organism>
<dbReference type="EMBL" id="CP036425">
    <property type="protein sequence ID" value="QDU32356.1"/>
    <property type="molecule type" value="Genomic_DNA"/>
</dbReference>
<dbReference type="Gene3D" id="3.40.50.20">
    <property type="match status" value="1"/>
</dbReference>
<dbReference type="InterPro" id="IPR041255">
    <property type="entry name" value="LpxI_N"/>
</dbReference>
<feature type="domain" description="LpxI C-terminal" evidence="1">
    <location>
        <begin position="156"/>
        <end position="285"/>
    </location>
</feature>
<name>A0A517YQ60_9BACT</name>
<dbReference type="Proteomes" id="UP000317369">
    <property type="component" value="Chromosome"/>
</dbReference>
<evidence type="ECO:0008006" key="5">
    <source>
        <dbReference type="Google" id="ProtNLM"/>
    </source>
</evidence>
<dbReference type="PANTHER" id="PTHR39962">
    <property type="entry name" value="BLL4848 PROTEIN"/>
    <property type="match status" value="1"/>
</dbReference>
<protein>
    <recommendedName>
        <fullName evidence="5">LpxI family protein</fullName>
    </recommendedName>
</protein>
<dbReference type="AlphaFoldDB" id="A0A517YQ60"/>
<evidence type="ECO:0000259" key="1">
    <source>
        <dbReference type="Pfam" id="PF06230"/>
    </source>
</evidence>
<dbReference type="KEGG" id="pcor:KS4_03880"/>